<gene>
    <name evidence="3" type="ORF">ACFFIO_07880</name>
</gene>
<feature type="domain" description="GmrSD restriction endonucleases N-terminal" evidence="1">
    <location>
        <begin position="9"/>
        <end position="215"/>
    </location>
</feature>
<dbReference type="PANTHER" id="PTHR35149:SF2">
    <property type="entry name" value="DUF262 DOMAIN-CONTAINING PROTEIN"/>
    <property type="match status" value="1"/>
</dbReference>
<evidence type="ECO:0000259" key="2">
    <source>
        <dbReference type="Pfam" id="PF07510"/>
    </source>
</evidence>
<dbReference type="InterPro" id="IPR011089">
    <property type="entry name" value="GmrSD_C"/>
</dbReference>
<protein>
    <submittedName>
        <fullName evidence="3">DUF262 domain-containing protein</fullName>
    </submittedName>
</protein>
<name>A0ABV6F4H2_9MICC</name>
<evidence type="ECO:0000313" key="4">
    <source>
        <dbReference type="Proteomes" id="UP001589766"/>
    </source>
</evidence>
<evidence type="ECO:0000259" key="1">
    <source>
        <dbReference type="Pfam" id="PF03235"/>
    </source>
</evidence>
<accession>A0ABV6F4H2</accession>
<dbReference type="Pfam" id="PF07510">
    <property type="entry name" value="GmrSD_C"/>
    <property type="match status" value="1"/>
</dbReference>
<dbReference type="EMBL" id="JBHLWH010000021">
    <property type="protein sequence ID" value="MFC0248418.1"/>
    <property type="molecule type" value="Genomic_DNA"/>
</dbReference>
<reference evidence="3 4" key="1">
    <citation type="submission" date="2024-09" db="EMBL/GenBank/DDBJ databases">
        <authorList>
            <person name="Sun Q."/>
            <person name="Mori K."/>
        </authorList>
    </citation>
    <scope>NUCLEOTIDE SEQUENCE [LARGE SCALE GENOMIC DNA]</scope>
    <source>
        <strain evidence="3 4">CCM 7609</strain>
    </source>
</reference>
<sequence>MKGSMVALYTLFASVDREIVIPVYQRNYDWQHKNCERLLADLTAVIKEDRPKHFFGSVVVNPETTWSLVVIDGQQRLTTISVLILALIRLVEDGSLKTADDDLATKLRKFLLKQDHPHEPTVRLKPVKDDATAYARLFGAEKDFIASSNITSNYRYFLKNLPLQGLDADQLWKAVSRLEIMHLDLEKHDAPQQIFESLNSTGLALSEADKVRNLVLMDLHTTEQNHVYEHYWNRIEKNVDHATDEFLRWYLVTKTSTTPKLDDVYEAFKTFAAKQGTKGAELLEDVRDHSEHYRDIRNSTVGTTIIDRRLRRLNILRADVVLPFLMPVIAELRVGTLTPEDVADVLNILESYLFRRIVCDVPTNTLNKLFAGMYREVRNLRGPADSFADVFAYSLLRRDGTARFPGDEEFRSEFEHRNMYRINRERRLYLFECLENGSSKDALDVATRLADGEISIEHVMPQSLNAAWRDALGESAEEIHGEWLHRIANLTVTGYNSTYSNLPFPEKRDHPEGFAASPYRLNHGIRSNSTWGLTELKARSTQLAIWALDYWASPATTFEPPKKQLPEMPLGEETDFTNARAVAFNFNGVERAVSSWRDLTSQVIRLLDEVNHEALFAAAEKSTWFTVGQELPDSQVEIMPGLSMDMNNNTWTKTQQLRAMFSAVGVSPDELTLYFPADEPPEAAAPSPAAADDEASHPFAELTAFIDIFEERSGQHLAPADNAQLIEQFLTALTPHQRPDFMTLLGMNALQFSANEERLATATTDQLLALISAKAVEQESFNPLALHSAIMDGTLLDWLRRLDARALSLV</sequence>
<organism evidence="3 4">
    <name type="scientific">Citricoccus parietis</name>
    <dbReference type="NCBI Taxonomy" id="592307"/>
    <lineage>
        <taxon>Bacteria</taxon>
        <taxon>Bacillati</taxon>
        <taxon>Actinomycetota</taxon>
        <taxon>Actinomycetes</taxon>
        <taxon>Micrococcales</taxon>
        <taxon>Micrococcaceae</taxon>
        <taxon>Citricoccus</taxon>
    </lineage>
</organism>
<dbReference type="Pfam" id="PF03235">
    <property type="entry name" value="GmrSD_N"/>
    <property type="match status" value="1"/>
</dbReference>
<dbReference type="InterPro" id="IPR004919">
    <property type="entry name" value="GmrSD_N"/>
</dbReference>
<dbReference type="RefSeq" id="WP_378041034.1">
    <property type="nucleotide sequence ID" value="NZ_JBHLWH010000021.1"/>
</dbReference>
<evidence type="ECO:0000313" key="3">
    <source>
        <dbReference type="EMBL" id="MFC0248418.1"/>
    </source>
</evidence>
<dbReference type="Proteomes" id="UP001589766">
    <property type="component" value="Unassembled WGS sequence"/>
</dbReference>
<comment type="caution">
    <text evidence="3">The sequence shown here is derived from an EMBL/GenBank/DDBJ whole genome shotgun (WGS) entry which is preliminary data.</text>
</comment>
<dbReference type="PANTHER" id="PTHR35149">
    <property type="entry name" value="SLL5132 PROTEIN"/>
    <property type="match status" value="1"/>
</dbReference>
<proteinExistence type="predicted"/>
<feature type="domain" description="GmrSD restriction endonucleases C-terminal" evidence="2">
    <location>
        <begin position="405"/>
        <end position="544"/>
    </location>
</feature>
<keyword evidence="4" id="KW-1185">Reference proteome</keyword>